<gene>
    <name evidence="2" type="primary">Acey_s0045.g1274</name>
    <name evidence="2" type="synonym">Acey-Y54E2A.10</name>
    <name evidence="2" type="ORF">Y032_0045g1274</name>
</gene>
<evidence type="ECO:0000313" key="3">
    <source>
        <dbReference type="Proteomes" id="UP000024635"/>
    </source>
</evidence>
<dbReference type="Proteomes" id="UP000024635">
    <property type="component" value="Unassembled WGS sequence"/>
</dbReference>
<name>A0A016UDY1_9BILA</name>
<feature type="chain" id="PRO_5001492262" evidence="1">
    <location>
        <begin position="20"/>
        <end position="393"/>
    </location>
</feature>
<proteinExistence type="predicted"/>
<dbReference type="OrthoDB" id="5869822at2759"/>
<dbReference type="GO" id="GO:0005892">
    <property type="term" value="C:acetylcholine-gated channel complex"/>
    <property type="evidence" value="ECO:0007669"/>
    <property type="project" value="InterPro"/>
</dbReference>
<dbReference type="PANTHER" id="PTHR33748">
    <property type="entry name" value="PROTEIN CBG04600"/>
    <property type="match status" value="1"/>
</dbReference>
<dbReference type="PANTHER" id="PTHR33748:SF9">
    <property type="entry name" value="PROTEIN CBG04248"/>
    <property type="match status" value="1"/>
</dbReference>
<feature type="signal peptide" evidence="1">
    <location>
        <begin position="1"/>
        <end position="19"/>
    </location>
</feature>
<evidence type="ECO:0000313" key="2">
    <source>
        <dbReference type="EMBL" id="EYC13116.1"/>
    </source>
</evidence>
<protein>
    <submittedName>
        <fullName evidence="2">Uncharacterized protein</fullName>
    </submittedName>
</protein>
<evidence type="ECO:0000256" key="1">
    <source>
        <dbReference type="SAM" id="SignalP"/>
    </source>
</evidence>
<keyword evidence="1" id="KW-0732">Signal</keyword>
<sequence length="393" mass="44368">MLNVLLWMAVLNNAVSLSALYRNIPARRNTYYHPSTVSGPCTFPLPYTKEFDIFCQLDYHKTTYICDPAGILSRTEIEMLDHTVRELNMTSCFCSSTCGRGRKKLGIVIVPAASINSIIACDSSLDYAPPTSLPAAAYLFAQLLSRHWSGHCTADLMIIYIRSWNPDRVRKPFIIPVYSNALERLQRYSHPTSVSSREPVLVALQGAIRHAHRLIEAEWTDINTSIPHWAMALACGMLAVVVLSVYTANCITNRLGRHPQSKVKTITEPRGTYPQTLLELFQDLVIFSYGRELEECVNFCLAPLSLPLSNYYIATARTRLSFACKEFRSLRISPFVSLVHFNSSLEQLYVVQPSLLEVFIIIYLLSPHVLLTDDCARIYSHQTCFKPAKSTEC</sequence>
<comment type="caution">
    <text evidence="2">The sequence shown here is derived from an EMBL/GenBank/DDBJ whole genome shotgun (WGS) entry which is preliminary data.</text>
</comment>
<reference evidence="3" key="1">
    <citation type="journal article" date="2015" name="Nat. Genet.">
        <title>The genome and transcriptome of the zoonotic hookworm Ancylostoma ceylanicum identify infection-specific gene families.</title>
        <authorList>
            <person name="Schwarz E.M."/>
            <person name="Hu Y."/>
            <person name="Antoshechkin I."/>
            <person name="Miller M.M."/>
            <person name="Sternberg P.W."/>
            <person name="Aroian R.V."/>
        </authorList>
    </citation>
    <scope>NUCLEOTIDE SEQUENCE</scope>
    <source>
        <strain evidence="3">HY135</strain>
    </source>
</reference>
<keyword evidence="3" id="KW-1185">Reference proteome</keyword>
<dbReference type="EMBL" id="JARK01001381">
    <property type="protein sequence ID" value="EYC13116.1"/>
    <property type="molecule type" value="Genomic_DNA"/>
</dbReference>
<organism evidence="2 3">
    <name type="scientific">Ancylostoma ceylanicum</name>
    <dbReference type="NCBI Taxonomy" id="53326"/>
    <lineage>
        <taxon>Eukaryota</taxon>
        <taxon>Metazoa</taxon>
        <taxon>Ecdysozoa</taxon>
        <taxon>Nematoda</taxon>
        <taxon>Chromadorea</taxon>
        <taxon>Rhabditida</taxon>
        <taxon>Rhabditina</taxon>
        <taxon>Rhabditomorpha</taxon>
        <taxon>Strongyloidea</taxon>
        <taxon>Ancylostomatidae</taxon>
        <taxon>Ancylostomatinae</taxon>
        <taxon>Ancylostoma</taxon>
    </lineage>
</organism>
<accession>A0A016UDY1</accession>
<dbReference type="AlphaFoldDB" id="A0A016UDY1"/>
<dbReference type="InterPro" id="IPR033438">
    <property type="entry name" value="MOLO1"/>
</dbReference>
<dbReference type="Pfam" id="PF17175">
    <property type="entry name" value="MOLO1"/>
    <property type="match status" value="1"/>
</dbReference>